<organism evidence="1 2">
    <name type="scientific">Gordonia phage NatB6</name>
    <dbReference type="NCBI Taxonomy" id="2250322"/>
    <lineage>
        <taxon>Viruses</taxon>
        <taxon>Duplodnaviria</taxon>
        <taxon>Heunggongvirae</taxon>
        <taxon>Uroviricota</taxon>
        <taxon>Caudoviricetes</taxon>
        <taxon>Zierdtviridae</taxon>
        <taxon>Emilbogenvirinae</taxon>
        <taxon>Foxborovirus</taxon>
        <taxon>Foxborovirus NatB6</taxon>
    </lineage>
</organism>
<gene>
    <name evidence="1" type="primary">9</name>
    <name evidence="1" type="ORF">SEA_NATB6_9</name>
</gene>
<dbReference type="KEGG" id="vg:65114631"/>
<evidence type="ECO:0000313" key="1">
    <source>
        <dbReference type="EMBL" id="AXH50289.1"/>
    </source>
</evidence>
<reference evidence="1 2" key="1">
    <citation type="submission" date="2018-06" db="EMBL/GenBank/DDBJ databases">
        <authorList>
            <person name="Burkert N.A."/>
            <person name="Costello E."/>
            <person name="Grana D.J."/>
            <person name="Pejavara N.C."/>
            <person name="Picknally G.M."/>
            <person name="Christen E.M."/>
            <person name="Williams K.C."/>
            <person name="Merlino C.O."/>
            <person name="McCann M.P."/>
            <person name="Lee-Soety J.Y."/>
            <person name="Washington J.M."/>
            <person name="Garlena R.A."/>
            <person name="Russell D.A."/>
            <person name="Pope W.H."/>
            <person name="Jacobs-Sera D."/>
            <person name="Hendrix R.W."/>
            <person name="Hatfull G.F."/>
        </authorList>
    </citation>
    <scope>NUCLEOTIDE SEQUENCE [LARGE SCALE GENOMIC DNA]</scope>
</reference>
<proteinExistence type="predicted"/>
<sequence length="81" mass="9179">MSTSLPGSKRSRKTLRGNKHYKELAEKIISAGAEIRWPRGKGHPQVYFRGEHVTSLAMTRSDPRGDKNTIARCRRAGMDIR</sequence>
<dbReference type="EMBL" id="MH536824">
    <property type="protein sequence ID" value="AXH50289.1"/>
    <property type="molecule type" value="Genomic_DNA"/>
</dbReference>
<accession>A0A345L4T7</accession>
<keyword evidence="2" id="KW-1185">Reference proteome</keyword>
<dbReference type="RefSeq" id="YP_010096970.1">
    <property type="nucleotide sequence ID" value="NC_055755.1"/>
</dbReference>
<evidence type="ECO:0000313" key="2">
    <source>
        <dbReference type="Proteomes" id="UP000259879"/>
    </source>
</evidence>
<dbReference type="GeneID" id="65114631"/>
<protein>
    <submittedName>
        <fullName evidence="1">HicA-like toxin</fullName>
    </submittedName>
</protein>
<dbReference type="Proteomes" id="UP000259879">
    <property type="component" value="Segment"/>
</dbReference>
<name>A0A345L4T7_9CAUD</name>